<feature type="region of interest" description="Disordered" evidence="1">
    <location>
        <begin position="22"/>
        <end position="41"/>
    </location>
</feature>
<comment type="caution">
    <text evidence="2">The sequence shown here is derived from an EMBL/GenBank/DDBJ whole genome shotgun (WGS) entry which is preliminary data.</text>
</comment>
<organism evidence="2 3">
    <name type="scientific">Liparis tanakae</name>
    <name type="common">Tanaka's snailfish</name>
    <dbReference type="NCBI Taxonomy" id="230148"/>
    <lineage>
        <taxon>Eukaryota</taxon>
        <taxon>Metazoa</taxon>
        <taxon>Chordata</taxon>
        <taxon>Craniata</taxon>
        <taxon>Vertebrata</taxon>
        <taxon>Euteleostomi</taxon>
        <taxon>Actinopterygii</taxon>
        <taxon>Neopterygii</taxon>
        <taxon>Teleostei</taxon>
        <taxon>Neoteleostei</taxon>
        <taxon>Acanthomorphata</taxon>
        <taxon>Eupercaria</taxon>
        <taxon>Perciformes</taxon>
        <taxon>Cottioidei</taxon>
        <taxon>Cottales</taxon>
        <taxon>Liparidae</taxon>
        <taxon>Liparis</taxon>
    </lineage>
</organism>
<gene>
    <name evidence="2" type="ORF">EYF80_022263</name>
</gene>
<dbReference type="Proteomes" id="UP000314294">
    <property type="component" value="Unassembled WGS sequence"/>
</dbReference>
<dbReference type="AlphaFoldDB" id="A0A4Z2HNV6"/>
<name>A0A4Z2HNV6_9TELE</name>
<proteinExistence type="predicted"/>
<feature type="compositionally biased region" description="Basic and acidic residues" evidence="1">
    <location>
        <begin position="25"/>
        <end position="39"/>
    </location>
</feature>
<accession>A0A4Z2HNV6</accession>
<reference evidence="2 3" key="1">
    <citation type="submission" date="2019-03" db="EMBL/GenBank/DDBJ databases">
        <title>First draft genome of Liparis tanakae, snailfish: a comprehensive survey of snailfish specific genes.</title>
        <authorList>
            <person name="Kim W."/>
            <person name="Song I."/>
            <person name="Jeong J.-H."/>
            <person name="Kim D."/>
            <person name="Kim S."/>
            <person name="Ryu S."/>
            <person name="Song J.Y."/>
            <person name="Lee S.K."/>
        </authorList>
    </citation>
    <scope>NUCLEOTIDE SEQUENCE [LARGE SCALE GENOMIC DNA]</scope>
    <source>
        <tissue evidence="2">Muscle</tissue>
    </source>
</reference>
<keyword evidence="3" id="KW-1185">Reference proteome</keyword>
<evidence type="ECO:0000256" key="1">
    <source>
        <dbReference type="SAM" id="MobiDB-lite"/>
    </source>
</evidence>
<protein>
    <submittedName>
        <fullName evidence="2">Uncharacterized protein</fullName>
    </submittedName>
</protein>
<evidence type="ECO:0000313" key="2">
    <source>
        <dbReference type="EMBL" id="TNN67457.1"/>
    </source>
</evidence>
<evidence type="ECO:0000313" key="3">
    <source>
        <dbReference type="Proteomes" id="UP000314294"/>
    </source>
</evidence>
<sequence length="70" mass="7583">MAATQGEDGAVAATNLAVNSTLGRQRLESIDSSDSRTEKGTGAFHRITWPYLLEDTPPLKVRNGRERVAV</sequence>
<dbReference type="EMBL" id="SRLO01000203">
    <property type="protein sequence ID" value="TNN67457.1"/>
    <property type="molecule type" value="Genomic_DNA"/>
</dbReference>